<dbReference type="InterPro" id="IPR019861">
    <property type="entry name" value="PorP/SprF_Bacteroidetes"/>
</dbReference>
<dbReference type="RefSeq" id="WP_323296860.1">
    <property type="nucleotide sequence ID" value="NZ_JAYFUM010000011.1"/>
</dbReference>
<dbReference type="EMBL" id="JAYFUM010000011">
    <property type="protein sequence ID" value="MEA5139702.1"/>
    <property type="molecule type" value="Genomic_DNA"/>
</dbReference>
<accession>A0ABU5QAW6</accession>
<evidence type="ECO:0000313" key="1">
    <source>
        <dbReference type="EMBL" id="MEA5139702.1"/>
    </source>
</evidence>
<comment type="caution">
    <text evidence="1">The sequence shown here is derived from an EMBL/GenBank/DDBJ whole genome shotgun (WGS) entry which is preliminary data.</text>
</comment>
<dbReference type="Pfam" id="PF11751">
    <property type="entry name" value="PorP_SprF"/>
    <property type="match status" value="1"/>
</dbReference>
<gene>
    <name evidence="1" type="ORF">VB248_11165</name>
</gene>
<name>A0ABU5QAW6_9BACT</name>
<evidence type="ECO:0000313" key="2">
    <source>
        <dbReference type="Proteomes" id="UP001302949"/>
    </source>
</evidence>
<sequence length="315" mass="35511">MTSLVFTMAMINHYSAQAQQEVQYSQYMFNMLAVNPAYAGSRDILSMTAVYRQQWVNITGAPSTQSFSIDTPLNREKVGIGFQAYNDQIGDYRNVGLYGSYAYRVKVSERTTLAMGIQAGATNLTGNLTQVKLTQNGDQAFTYSFNKWLPNVGAGLYLSDDRGYIGFSCPGLIQNRLTNDQSADSSSRQYRHYFFMMGFVVPLGESLVLKPSFLSKATRDAASFDFNLNLWLNDKVALGCSWRTNNLKFKSPFSNQNGDAIVGLLEVQATDQIRFGYAYDYAINGLKSIQKGSHEFMLRYEFGYRKAKILTPRYF</sequence>
<dbReference type="NCBIfam" id="TIGR03519">
    <property type="entry name" value="T9SS_PorP_fam"/>
    <property type="match status" value="1"/>
</dbReference>
<protein>
    <submittedName>
        <fullName evidence="1">Type IX secretion system membrane protein PorP/SprF</fullName>
    </submittedName>
</protein>
<reference evidence="1 2" key="1">
    <citation type="submission" date="2023-12" db="EMBL/GenBank/DDBJ databases">
        <title>Novel species of the genus Arcicella isolated from rivers.</title>
        <authorList>
            <person name="Lu H."/>
        </authorList>
    </citation>
    <scope>NUCLEOTIDE SEQUENCE [LARGE SCALE GENOMIC DNA]</scope>
    <source>
        <strain evidence="1 2">KCTC 23307</strain>
    </source>
</reference>
<proteinExistence type="predicted"/>
<keyword evidence="2" id="KW-1185">Reference proteome</keyword>
<dbReference type="Proteomes" id="UP001302949">
    <property type="component" value="Unassembled WGS sequence"/>
</dbReference>
<organism evidence="1 2">
    <name type="scientific">Arcicella rigui</name>
    <dbReference type="NCBI Taxonomy" id="797020"/>
    <lineage>
        <taxon>Bacteria</taxon>
        <taxon>Pseudomonadati</taxon>
        <taxon>Bacteroidota</taxon>
        <taxon>Cytophagia</taxon>
        <taxon>Cytophagales</taxon>
        <taxon>Flectobacillaceae</taxon>
        <taxon>Arcicella</taxon>
    </lineage>
</organism>